<dbReference type="InterPro" id="IPR004445">
    <property type="entry name" value="GltS"/>
</dbReference>
<feature type="transmembrane region" description="Helical" evidence="1">
    <location>
        <begin position="313"/>
        <end position="335"/>
    </location>
</feature>
<feature type="transmembrane region" description="Helical" evidence="1">
    <location>
        <begin position="341"/>
        <end position="364"/>
    </location>
</feature>
<gene>
    <name evidence="2" type="ORF">CEE36_06195</name>
</gene>
<feature type="transmembrane region" description="Helical" evidence="1">
    <location>
        <begin position="238"/>
        <end position="262"/>
    </location>
</feature>
<reference evidence="2 3" key="1">
    <citation type="submission" date="2017-06" db="EMBL/GenBank/DDBJ databases">
        <title>Novel microbial phyla capable of carbon fixation and sulfur reduction in deep-sea sediments.</title>
        <authorList>
            <person name="Huang J."/>
            <person name="Baker B."/>
            <person name="Wang Y."/>
        </authorList>
    </citation>
    <scope>NUCLEOTIDE SEQUENCE [LARGE SCALE GENOMIC DNA]</scope>
    <source>
        <strain evidence="2">B3_TA06</strain>
    </source>
</reference>
<evidence type="ECO:0000313" key="2">
    <source>
        <dbReference type="EMBL" id="TKJ42853.1"/>
    </source>
</evidence>
<dbReference type="GO" id="GO:0015501">
    <property type="term" value="F:glutamate:sodium symporter activity"/>
    <property type="evidence" value="ECO:0007669"/>
    <property type="project" value="InterPro"/>
</dbReference>
<feature type="transmembrane region" description="Helical" evidence="1">
    <location>
        <begin position="63"/>
        <end position="81"/>
    </location>
</feature>
<feature type="transmembrane region" description="Helical" evidence="1">
    <location>
        <begin position="409"/>
        <end position="429"/>
    </location>
</feature>
<proteinExistence type="predicted"/>
<keyword evidence="1" id="KW-1133">Transmembrane helix</keyword>
<comment type="caution">
    <text evidence="2">The sequence shown here is derived from an EMBL/GenBank/DDBJ whole genome shotgun (WGS) entry which is preliminary data.</text>
</comment>
<evidence type="ECO:0000256" key="1">
    <source>
        <dbReference type="SAM" id="Phobius"/>
    </source>
</evidence>
<feature type="transmembrane region" description="Helical" evidence="1">
    <location>
        <begin position="93"/>
        <end position="119"/>
    </location>
</feature>
<sequence length="487" mass="53254">MSQPWDMMLQIAYLAIFLFIAMVIRRAIPRFSRFRIPDAILAGVLALIAGPGILGLVPFDTGRLTTLVYHLLAIGFIALSLKRDTRQGRGRTAFSAGLFNVVSYCVQGAVGLGITLVLIKTVYPDLFPAFGLLLPFGFAQGPMAGEMAVKWANKISPAGIKAFPSVNAAASVGFSFSTIGFLWACFVGVPLMNLLIRRRSRRGEPAPGLEAKPMPVVLKEKREEGGSGRLVERATTQLVLIGVVYILVFLSLKGLTFLLYTLVGEIGIMQTIVGIFWSIHFVFGAIIATLLGKLIHKLEDKRIFKTPIADNRLLQNIGGAAIDFMIVASIAAIDVRVLGEFIVPILIITTAGGLSVTLYTWFVVRKVWPKTYVEHFVAFFGEQTGTIATGMALLRGADPYFRTRAASDIVYGSALALPLVFPLIFIATLPIEGFETGNPNLYWITLVAVLGYLALTLVIWFLPPVFRFLTKYSIRDEEVSSEGIRSL</sequence>
<dbReference type="PANTHER" id="PTHR36178">
    <property type="entry name" value="SLR0625 PROTEIN"/>
    <property type="match status" value="1"/>
</dbReference>
<dbReference type="EMBL" id="NJBO01000008">
    <property type="protein sequence ID" value="TKJ42853.1"/>
    <property type="molecule type" value="Genomic_DNA"/>
</dbReference>
<dbReference type="GO" id="GO:0015813">
    <property type="term" value="P:L-glutamate transmembrane transport"/>
    <property type="evidence" value="ECO:0007669"/>
    <property type="project" value="InterPro"/>
</dbReference>
<dbReference type="GO" id="GO:0016020">
    <property type="term" value="C:membrane"/>
    <property type="evidence" value="ECO:0007669"/>
    <property type="project" value="InterPro"/>
</dbReference>
<keyword evidence="1" id="KW-0812">Transmembrane</keyword>
<feature type="transmembrane region" description="Helical" evidence="1">
    <location>
        <begin position="441"/>
        <end position="462"/>
    </location>
</feature>
<feature type="transmembrane region" description="Helical" evidence="1">
    <location>
        <begin position="6"/>
        <end position="24"/>
    </location>
</feature>
<dbReference type="PANTHER" id="PTHR36178:SF1">
    <property type="entry name" value="SODIUM_GLUTAMATE SYMPORTER"/>
    <property type="match status" value="1"/>
</dbReference>
<organism evidence="2 3">
    <name type="scientific">candidate division TA06 bacterium B3_TA06</name>
    <dbReference type="NCBI Taxonomy" id="2012487"/>
    <lineage>
        <taxon>Bacteria</taxon>
        <taxon>Bacteria division TA06</taxon>
    </lineage>
</organism>
<keyword evidence="1" id="KW-0472">Membrane</keyword>
<accession>A0A532V6M1</accession>
<dbReference type="Proteomes" id="UP000317778">
    <property type="component" value="Unassembled WGS sequence"/>
</dbReference>
<dbReference type="AlphaFoldDB" id="A0A532V6M1"/>
<name>A0A532V6M1_UNCT6</name>
<feature type="transmembrane region" description="Helical" evidence="1">
    <location>
        <begin position="174"/>
        <end position="196"/>
    </location>
</feature>
<feature type="transmembrane region" description="Helical" evidence="1">
    <location>
        <begin position="36"/>
        <end position="57"/>
    </location>
</feature>
<feature type="transmembrane region" description="Helical" evidence="1">
    <location>
        <begin position="268"/>
        <end position="292"/>
    </location>
</feature>
<protein>
    <submittedName>
        <fullName evidence="2">Sodium:glutamate symporter</fullName>
    </submittedName>
</protein>
<evidence type="ECO:0000313" key="3">
    <source>
        <dbReference type="Proteomes" id="UP000317778"/>
    </source>
</evidence>